<feature type="domain" description="EGF-like" evidence="21">
    <location>
        <begin position="4458"/>
        <end position="4495"/>
    </location>
</feature>
<keyword evidence="5 19" id="KW-0812">Transmembrane</keyword>
<feature type="disulfide bond" evidence="17">
    <location>
        <begin position="51"/>
        <end position="69"/>
    </location>
</feature>
<feature type="disulfide bond" evidence="16">
    <location>
        <begin position="4406"/>
        <end position="4415"/>
    </location>
</feature>
<feature type="disulfide bond" evidence="16">
    <location>
        <begin position="4485"/>
        <end position="4494"/>
    </location>
</feature>
<feature type="disulfide bond" evidence="16">
    <location>
        <begin position="4785"/>
        <end position="4794"/>
    </location>
</feature>
<feature type="disulfide bond" evidence="17">
    <location>
        <begin position="1108"/>
        <end position="1126"/>
    </location>
</feature>
<feature type="disulfide bond" evidence="17">
    <location>
        <begin position="2794"/>
        <end position="2806"/>
    </location>
</feature>
<dbReference type="PROSITE" id="PS51120">
    <property type="entry name" value="LDLRB"/>
    <property type="match status" value="9"/>
</dbReference>
<feature type="disulfide bond" evidence="17">
    <location>
        <begin position="3075"/>
        <end position="3093"/>
    </location>
</feature>
<feature type="domain" description="EGF-like" evidence="21">
    <location>
        <begin position="4497"/>
        <end position="4533"/>
    </location>
</feature>
<feature type="disulfide bond" evidence="16">
    <location>
        <begin position="4688"/>
        <end position="4698"/>
    </location>
</feature>
<dbReference type="SUPFAM" id="SSF63825">
    <property type="entry name" value="YWTD domain"/>
    <property type="match status" value="8"/>
</dbReference>
<keyword evidence="11 16" id="KW-1015">Disulfide bond</keyword>
<dbReference type="GO" id="GO:0043235">
    <property type="term" value="C:receptor complex"/>
    <property type="evidence" value="ECO:0007669"/>
    <property type="project" value="TreeGrafter"/>
</dbReference>
<feature type="repeat" description="LDL-receptor class B" evidence="18">
    <location>
        <begin position="1568"/>
        <end position="1612"/>
    </location>
</feature>
<feature type="disulfide bond" evidence="17">
    <location>
        <begin position="1207"/>
        <end position="1222"/>
    </location>
</feature>
<dbReference type="InterPro" id="IPR023415">
    <property type="entry name" value="LDLR_class-A_CS"/>
</dbReference>
<evidence type="ECO:0000256" key="19">
    <source>
        <dbReference type="SAM" id="Phobius"/>
    </source>
</evidence>
<feature type="repeat" description="LDL-receptor class B" evidence="18">
    <location>
        <begin position="3321"/>
        <end position="3364"/>
    </location>
</feature>
<evidence type="ECO:0000256" key="6">
    <source>
        <dbReference type="ARBA" id="ARBA00022729"/>
    </source>
</evidence>
<dbReference type="SMART" id="SM00179">
    <property type="entry name" value="EGF_CA"/>
    <property type="match status" value="5"/>
</dbReference>
<dbReference type="SMART" id="SM00192">
    <property type="entry name" value="LDLa"/>
    <property type="match status" value="31"/>
</dbReference>
<feature type="signal peptide" evidence="20">
    <location>
        <begin position="1"/>
        <end position="26"/>
    </location>
</feature>
<keyword evidence="6 20" id="KW-0732">Signal</keyword>
<feature type="disulfide bond" evidence="17">
    <location>
        <begin position="3068"/>
        <end position="3080"/>
    </location>
</feature>
<keyword evidence="4" id="KW-0254">Endocytosis</keyword>
<evidence type="ECO:0000256" key="7">
    <source>
        <dbReference type="ARBA" id="ARBA00022737"/>
    </source>
</evidence>
<feature type="disulfide bond" evidence="17">
    <location>
        <begin position="3964"/>
        <end position="3979"/>
    </location>
</feature>
<keyword evidence="3 16" id="KW-0245">EGF-like domain</keyword>
<gene>
    <name evidence="22" type="ORF">TCLT_LOCUS4361</name>
</gene>
<dbReference type="Gene3D" id="4.10.400.10">
    <property type="entry name" value="Low-density Lipoprotein Receptor"/>
    <property type="match status" value="29"/>
</dbReference>
<feature type="repeat" description="LDL-receptor class B" evidence="18">
    <location>
        <begin position="2525"/>
        <end position="2569"/>
    </location>
</feature>
<feature type="disulfide bond" evidence="16">
    <location>
        <begin position="4764"/>
        <end position="4774"/>
    </location>
</feature>
<dbReference type="PROSITE" id="PS01186">
    <property type="entry name" value="EGF_2"/>
    <property type="match status" value="6"/>
</dbReference>
<evidence type="ECO:0000256" key="16">
    <source>
        <dbReference type="PROSITE-ProRule" id="PRU00076"/>
    </source>
</evidence>
<evidence type="ECO:0000256" key="2">
    <source>
        <dbReference type="ARBA" id="ARBA00009939"/>
    </source>
</evidence>
<feature type="disulfide bond" evidence="17">
    <location>
        <begin position="2978"/>
        <end position="2996"/>
    </location>
</feature>
<keyword evidence="7" id="KW-0677">Repeat</keyword>
<feature type="disulfide bond" evidence="17">
    <location>
        <begin position="3658"/>
        <end position="3673"/>
    </location>
</feature>
<feature type="disulfide bond" evidence="17">
    <location>
        <begin position="2758"/>
        <end position="2770"/>
    </location>
</feature>
<dbReference type="Gene3D" id="2.40.128.620">
    <property type="match status" value="1"/>
</dbReference>
<dbReference type="Gene3D" id="2.10.25.10">
    <property type="entry name" value="Laminin"/>
    <property type="match status" value="11"/>
</dbReference>
<feature type="disulfide bond" evidence="17">
    <location>
        <begin position="3119"/>
        <end position="3137"/>
    </location>
</feature>
<proteinExistence type="inferred from homology"/>
<feature type="domain" description="EGF-like" evidence="21">
    <location>
        <begin position="4760"/>
        <end position="4795"/>
    </location>
</feature>
<name>A0A158RBF1_THECL</name>
<keyword evidence="9 19" id="KW-1133">Transmembrane helix</keyword>
<dbReference type="InterPro" id="IPR056588">
    <property type="entry name" value="EGF_LRP2"/>
</dbReference>
<dbReference type="InterPro" id="IPR011042">
    <property type="entry name" value="6-blade_b-propeller_TolB-like"/>
</dbReference>
<evidence type="ECO:0000256" key="9">
    <source>
        <dbReference type="ARBA" id="ARBA00022989"/>
    </source>
</evidence>
<feature type="repeat" description="LDL-receptor class B" evidence="18">
    <location>
        <begin position="3365"/>
        <end position="3408"/>
    </location>
</feature>
<feature type="domain" description="EGF-like" evidence="21">
    <location>
        <begin position="4684"/>
        <end position="4720"/>
    </location>
</feature>
<dbReference type="InterPro" id="IPR000033">
    <property type="entry name" value="LDLR_classB_rpt"/>
</dbReference>
<feature type="domain" description="EGF-like" evidence="21">
    <location>
        <begin position="4569"/>
        <end position="4607"/>
    </location>
</feature>
<evidence type="ECO:0000256" key="8">
    <source>
        <dbReference type="ARBA" id="ARBA00022837"/>
    </source>
</evidence>
<dbReference type="Pfam" id="PF24468">
    <property type="entry name" value="EGF_LRP2"/>
    <property type="match status" value="1"/>
</dbReference>
<feature type="disulfide bond" evidence="17">
    <location>
        <begin position="3912"/>
        <end position="3930"/>
    </location>
</feature>
<dbReference type="PANTHER" id="PTHR22722">
    <property type="entry name" value="LOW-DENSITY LIPOPROTEIN RECEPTOR-RELATED PROTEIN 2-RELATED"/>
    <property type="match status" value="1"/>
</dbReference>
<dbReference type="EMBL" id="UYYF01004286">
    <property type="protein sequence ID" value="VDN01460.1"/>
    <property type="molecule type" value="Genomic_DNA"/>
</dbReference>
<dbReference type="SUPFAM" id="SSF57196">
    <property type="entry name" value="EGF/Laminin"/>
    <property type="match status" value="6"/>
</dbReference>
<evidence type="ECO:0000256" key="3">
    <source>
        <dbReference type="ARBA" id="ARBA00022536"/>
    </source>
</evidence>
<feature type="disulfide bond" evidence="17">
    <location>
        <begin position="1248"/>
        <end position="1263"/>
    </location>
</feature>
<feature type="transmembrane region" description="Helical" evidence="19">
    <location>
        <begin position="4815"/>
        <end position="4837"/>
    </location>
</feature>
<feature type="disulfide bond" evidence="17">
    <location>
        <begin position="3112"/>
        <end position="3124"/>
    </location>
</feature>
<feature type="domain" description="EGF-like" evidence="21">
    <location>
        <begin position="4608"/>
        <end position="4646"/>
    </location>
</feature>
<feature type="repeat" description="LDL-receptor class B" evidence="18">
    <location>
        <begin position="2570"/>
        <end position="2619"/>
    </location>
</feature>
<feature type="disulfide bond" evidence="16">
    <location>
        <begin position="4466"/>
        <end position="4483"/>
    </location>
</feature>
<dbReference type="Pfam" id="PF00057">
    <property type="entry name" value="Ldl_recept_a"/>
    <property type="match status" value="23"/>
</dbReference>
<reference evidence="24" key="1">
    <citation type="submission" date="2016-04" db="UniProtKB">
        <authorList>
            <consortium name="WormBaseParasite"/>
        </authorList>
    </citation>
    <scope>IDENTIFICATION</scope>
</reference>
<keyword evidence="13" id="KW-0168">Coated pit</keyword>
<feature type="disulfide bond" evidence="16">
    <location>
        <begin position="4710"/>
        <end position="4719"/>
    </location>
</feature>
<dbReference type="GO" id="GO:0005905">
    <property type="term" value="C:clathrin-coated pit"/>
    <property type="evidence" value="ECO:0007669"/>
    <property type="project" value="UniProtKB-KW"/>
</dbReference>
<evidence type="ECO:0000256" key="18">
    <source>
        <dbReference type="PROSITE-ProRule" id="PRU00461"/>
    </source>
</evidence>
<feature type="repeat" description="LDL-receptor class B" evidence="18">
    <location>
        <begin position="817"/>
        <end position="860"/>
    </location>
</feature>
<keyword evidence="14" id="KW-0325">Glycoprotein</keyword>
<dbReference type="InterPro" id="IPR001881">
    <property type="entry name" value="EGF-like_Ca-bd_dom"/>
</dbReference>
<dbReference type="InterPro" id="IPR051221">
    <property type="entry name" value="LDLR-related"/>
</dbReference>
<dbReference type="CDD" id="cd00112">
    <property type="entry name" value="LDLa"/>
    <property type="match status" value="24"/>
</dbReference>
<dbReference type="PROSITE" id="PS00022">
    <property type="entry name" value="EGF_1"/>
    <property type="match status" value="7"/>
</dbReference>
<feature type="disulfide bond" evidence="17">
    <location>
        <begin position="1120"/>
        <end position="1135"/>
    </location>
</feature>
<dbReference type="FunFam" id="4.10.400.10:FF:000034">
    <property type="entry name" value="Low-density lipoprotein receptor-related protein 2"/>
    <property type="match status" value="2"/>
</dbReference>
<evidence type="ECO:0000256" key="1">
    <source>
        <dbReference type="ARBA" id="ARBA00004479"/>
    </source>
</evidence>
<evidence type="ECO:0000256" key="12">
    <source>
        <dbReference type="ARBA" id="ARBA00023170"/>
    </source>
</evidence>
<dbReference type="PROSITE" id="PS50026">
    <property type="entry name" value="EGF_3"/>
    <property type="match status" value="8"/>
</dbReference>
<feature type="disulfide bond" evidence="16">
    <location>
        <begin position="4523"/>
        <end position="4532"/>
    </location>
</feature>
<dbReference type="OrthoDB" id="9990982at2759"/>
<feature type="disulfide bond" evidence="17">
    <location>
        <begin position="3685"/>
        <end position="3703"/>
    </location>
</feature>
<dbReference type="Pfam" id="PF00058">
    <property type="entry name" value="Ldl_recept_b"/>
    <property type="match status" value="8"/>
</dbReference>
<keyword evidence="23" id="KW-1185">Reference proteome</keyword>
<comment type="subcellular location">
    <subcellularLocation>
        <location evidence="15">Membrane</location>
        <location evidence="15">Coated pit</location>
    </subcellularLocation>
    <subcellularLocation>
        <location evidence="1">Membrane</location>
        <topology evidence="1">Single-pass type I membrane protein</topology>
    </subcellularLocation>
</comment>
<dbReference type="STRING" id="103827.A0A158RBF1"/>
<dbReference type="FunFam" id="2.120.10.30:FF:000241">
    <property type="entry name" value="Low-density lipoprotein receptor-related protein 6"/>
    <property type="match status" value="4"/>
</dbReference>
<dbReference type="WBParaSite" id="TCLT_0000437201-mRNA-1">
    <property type="protein sequence ID" value="TCLT_0000437201-mRNA-1"/>
    <property type="gene ID" value="TCLT_0000437201"/>
</dbReference>
<evidence type="ECO:0000256" key="15">
    <source>
        <dbReference type="ARBA" id="ARBA00037878"/>
    </source>
</evidence>
<feature type="repeat" description="LDL-receptor class B" evidence="18">
    <location>
        <begin position="764"/>
        <end position="816"/>
    </location>
</feature>
<feature type="disulfide bond" evidence="17">
    <location>
        <begin position="2813"/>
        <end position="2828"/>
    </location>
</feature>
<feature type="disulfide bond" evidence="16">
    <location>
        <begin position="4597"/>
        <end position="4606"/>
    </location>
</feature>
<dbReference type="GO" id="GO:0005509">
    <property type="term" value="F:calcium ion binding"/>
    <property type="evidence" value="ECO:0007669"/>
    <property type="project" value="InterPro"/>
</dbReference>
<evidence type="ECO:0000313" key="24">
    <source>
        <dbReference type="WBParaSite" id="TCLT_0000437201-mRNA-1"/>
    </source>
</evidence>
<protein>
    <submittedName>
        <fullName evidence="24">EGF-like domain-containing protein</fullName>
    </submittedName>
</protein>
<feature type="disulfide bond" evidence="17">
    <location>
        <begin position="2765"/>
        <end position="2783"/>
    </location>
</feature>
<dbReference type="PROSITE" id="PS01209">
    <property type="entry name" value="LDLRA_1"/>
    <property type="match status" value="10"/>
</dbReference>
<feature type="disulfide bond" evidence="17">
    <location>
        <begin position="44"/>
        <end position="56"/>
    </location>
</feature>
<feature type="disulfide bond" evidence="16">
    <location>
        <begin position="4673"/>
        <end position="4682"/>
    </location>
</feature>
<dbReference type="SUPFAM" id="SSF57184">
    <property type="entry name" value="Growth factor receptor domain"/>
    <property type="match status" value="1"/>
</dbReference>
<feature type="domain" description="EGF-like" evidence="21">
    <location>
        <begin position="4382"/>
        <end position="4416"/>
    </location>
</feature>
<dbReference type="InterPro" id="IPR000742">
    <property type="entry name" value="EGF"/>
</dbReference>
<feature type="disulfide bond" evidence="17">
    <location>
        <begin position="2858"/>
        <end position="2873"/>
    </location>
</feature>
<sequence length="4915" mass="547369">MSTTAFSFSYIFNFLIIFVIRATTQSDVSHASTTWSKSVGSANCGIGQRACSNGQCIPAKYFCDGDFDCDDRSDESAECHKLARKSFTAKVKSCAEGQMMCALTRRCLPIRYRCDLEYDCGVNELGVLDTSDEDPLICNLTKVCRSNEHHCVTGQQCIHLSKFCDGHKDCADGSDEHSLCGSIISTKEVKCKYGGSLTIDKGLQCYCPDGQALRGSQCQDEDECLIARQGSLPVCSQRCVNLVAEKPGDRGYRCECTQGFELINDTWCKVIVNESMPDEPSLVIYGSLKLILKNINELNKDSSSVLRVPEIQAMAIDQHKKRVCWVPARVSNTPASHVSCIQVGPEGFEGTISKIYVNFAMEGVNTMSFDWIGQNWYMADDLYSRIFACVSDFSHCIILSAGKIEKPSAIVIDSLAGYAFITDWGTETGGLWRLTLDGASLVLLVNSGIIHPLALAVDIFTRTVYWADRYLEVLNSIDYDKNYRRREVATGKTAKSIVDIFHFERSLYAASGLSIAKFDVLSESNQKPDVYVESGILKKLEMIALLHKQAQPIGNHPCMHNNGNCDHICLVAYLDYSLWENQNLSNGIAKCACAEGYRLINNHQCVENTRDSDPILIFARTRPGSIAALSLLTIIANDTLSVEHLGTTQNTYAIPDGMQPVTHLRRPTAITIDTRSKVFYFSDARNYTIKKREVHGEIVKEVIDHELSNCEGLAIDWTAGNLYLSDQGLLHIAVLKVAQPKLRKVIIEGNLSNPRAIVVHPAKGYIFFADWIDSSTITTTITKAKIERSKMDGSERKVLINRAIHWPNGLSIDYANDWLYWCDAFHDKIERIRFNGADRQIILKGESLDHPYGLAVYKSFIFWSEFLESKIIGINLDENGVLRSKPVTVYTDYSPLSELHVYDSSAELPTSPCAQENGGCEQFCFPTGCKKSSIDCPLVQCACADAYYANPKNPKLCIAKERTHNTSHCGLVEFECRRNKKCISLTYLCDGDDDCGDGTDEGIETCADFKCASADHFKCHSNQCIDKNWVCDGEADCVAGDDEDEVQCKDKPSCNSRNKFMCKKSKQCIPLSALCDGEYDCGAEDDHSDEEECGKDGNDSCEVGHFQCFNGKCIPWSYVCDGTDDCRDGSDEHNCHQGCLPGIQFRCADGLPCLSSELICDGTADCKDGRDESREICPHTSRNHFCSTFNQFKCATSNQCIRMSFRCDGEKDCIDGSDEFSCPNITCKKSTEYQCVDSHKCIPIRFRCDGYYDCDDGSDEQNCSSKGMRKADRCISPLFLCSDDPRNTCLPPDAVCDGSVDCPMGDDEGFLCAAKMCAESTCDHICHERPSGYVCSCKPEEQPCSFGACSQLCWPQGSSSYCHCEDGFELLPDKFTCKSIDPEVPRLIFTNRHEIRIMNLRTNDDSSSPLVSHLRNCIAIDYYYEKNNELWLFWTDIAADIIYKGLLKGQTLTNIKPIITYGIWTAEGIAVDWLSKKIYWVDSWLDQIEVSNFDGTMRTTILRDNMKNLRALTLDPSKGLLFWTDWDQSNPRIERATLAGNDRQVLFEVLEIVNGGWPNGLTCDFFAERIYWIDAKSDSIHTITYNGADHREILRDIIHLAHPFAITVFGNYVYWTDWHATAIIRANKWNGSDVRVIEGTSIQLFDLKIIHRSRQPRGLKNPCGENNGGCSHICLIDSSSSRICACPHMMLLNNDSRSCSNVNTALIIATSTSIRIFDTVQNDAVLFPIISGKDVTNVKVIAIDYKNTAVFWYDENKNDIKKVFFSEAEKKQIILQKGTVNCKGLAVDSEAGVLYFTSWLPNEKYASISIVSVDGLYQQTLLNSIDISKLRKPEELVLHIEKGRMYWLDHGYNPTALFTASMAGEKVIRLRCSNDSNCTQNAQSLALDSELGLLFWTQSNRSAIRAMSLYDSSNTVYELLISSVEAHPVAHITVDPVAHELFFYAPATKSIVVQQYKLKKVSEKVRTLQWSTNRSLGLNLSAVMALTILNKALPEKVSGKFTSLYVIQRCKLDFPLCLRTLNSTVKAFCAASYELETENGIIRCANTEKLLLYTEERVGLRTINLRDTKFDEHEITMLSLSPLLPVKPSLLAVDFIRETLYTVDSEKNEIWKSNLDSTDGQLLLDGGASRISSLAVDTITGNMYIAYRPTMHSVEGIIELLSPINDNIRLTIFKEPDSVPQSMSVDPNEGFIFWINAKKGIRRSYLDGSFVLTILKLENIAALSLDLSGKKICYALFKNNESKLACCDYRGQKENSFIVPKVNGRISAIAIHNASFFASRSINNDWEIIELTISDAVIQRRKRVSARIIAMTVLDSSVKTTNSPCAVNNGGCSQICFSLGNGGKKCSCSFSKLASDGRTCERMSFSLCERVFVYNGNVLALNSFVAFSRGFKIEFVSVQSGIDDYAGTALKPIQKENLIRNAVALTADQERSLLLFSDIHLKKIQAISYDGSMHFIVVENIGSVEGLAFDAKHRDLYFTSLSKRSIMRVSITSIDPSNYPKKAVEILHLSKNDNPRGIAVDPCTMMIYFTNWRDDMPSIEKAYFSGYGRERIITKDIRTPNAVAIDSTSRKLYWSDARLDKIERCNLDGSNREIILQGSDSLSASKLSHPFGLCILGDTLYFTDWLHFALIAVNKFNGGEMRILRANFSEQPMGVVAIDSGQSTDLCNFDACQKRNLHCEDECRLNADGSAHCVCGHGKRLNPDNTTCSGEFIALCGHDEWACSKIGRCIKYEETCDLVKDCPNGEDEDYDFCAGRICREGYLSCGNGLCIPERKKCDKVNDCKNYQDEINCECSQNEFRCGTGMCVPLHARCDNKMDCNDASDEMNCSKICKKIITLGQPMINCEHTTQCILPAWFCDGTNDCWDGWDEQKCFATRKSNNKYTHILTQQICDKHQHRCNSTGTCIPFSWVCDDHRDCADSSDEAFCAKTCNPDEHMCTSTGNCLSKKWQCDGKDDCEDGSDELNCEGECDEKNHFMCANGNCIPKEWRCDGTDDCLDGNKGSASSDETGCDESLMIILRSCKQNEFTCNGSTATGPVQCIPRRHFCDGEQDCDDGSDEPPSCGHRQCADWQFRCGSGQCIPQNWTCNEILDCSDGTDEAAVLCGDHSTGYCGAEMFQCNNKICIDPSLVCNAKNDCGDNSDEPSICNVNECLESPCEDRCVDLPISYKCECSAPRVLSRYDNRSCILVNPCEKFPCSQRCINKGDIDFECECVFGYRLAPDKRTCRHLDSVEPELLLINRHFIRLYSLSGSPKGALLTNLSNGVAVDYDILSQLVYWTDVTHTGSTIGYTSLSKQGGRYKVLNGLFGGSPDGLSVDWLGRNIYWCDKDGDSISVADMKGLYRHILLKGDPLQEPRAIVLDPLESVLFWSDWGDRPHIGRMDMDGANRHLIITTSLKWPNALAADVTMKRIFWGDGHLDYIGSSDYDGKNRRTVILKATRHVFGLTVFEDFLYWTDWSNRTVERAHKITGQMHKAILNFTHYRPMGIKVVHPLMQMAADSVHLNHPCHKQNTCDNLCLLSSNKDGFTCACAEGFQAIATKCKPNCKPSDFICRNTYKCLPFWWQCDGQDDCGDMEDEHFGIRDACPEFHCELGEMACKKDMGTNDSVICISPQNICDGKNDCPLGDDEEAKLCNSYQCIEGQYKCLNSSKCIPVTAVCDSVDDCGNGDDEKECALRNCLESEFRCSSGRCLPLSWKCDGQIDCKHGDDEKADKKMRSVLDCAANCDKEQFRCMNGSRCIAKSWICDGEQDCEDGSDEMECGDDLITKMDCDKDHFRCANGQQCLPLASRCDGIRDCMDFSDEIDCHNCKNGTISCSKISSSCILPSQICDQSIDCEDASDELYCSCSTSGQYHIESFQCFDANSSLALSKFSLSYCIPRKWVCDGIPQCPNGYDEDPRVCAIHDCGDNHLKCKNNICYPLSGFCDGIPDCLDESDEKNAYCNKTCRDAFRCSTAGRCIPYSFQCDGKDDCGDGTDELNCDIRNLCDVFGSCSQGCVPHKHMIKCACAPGYIQEFWHGNHCKAAGDKIPKVAIIDGKMIHVSHIHRNPSLAYLETIQLSQPISDFNYIIDEGRPSDNSKQRLTYFWVDFTNHIRNGSLFNIIGPSVISSTEHGEVSFKSNHWFPLICVDWINRNIYLVKSTSVSGGTEDAVITVSAISEINKPNSSVPIIWGGISVVSGLVVAPTRMALFWSVQKPFPAIESSLLDGSSRRSLILTGIHSPTSITVDEPNNRLYWADVEKGTIETITLAGKDRRVIKKYGYKGNLDGVLHDRPLMIDIFEDILYVIGSPNGSMWKTHKFGRFDDKPMDNIIVLSTSPRLLVLHPAKRYVMKSACFSNSRVSKCGAQPCIANKNGTSYYCLCPVGSIFSSKINACVMLKKDINSSAACAMSYCLSGGVCSKDGTYCICPKGLRGRYCETDICYNFCLNGGNCSINNAVSVIPSEQPVCSCPHEYTGDRCQRYKCTGRCGAHGTCSVSTRHGLPVCECDPGYSGSNCDQPIDPCISFCFNGGRCYYAESREPFCLCPDGFIGGRCENCVMNSGQIQVCQNGGHCKDKKGCVCPAGFNGSKCEVDLCEGYCQNGGICKLVNGSRNIVRCVCPRGFSGERCEDDWCYQNKNYCLNKGRCIRDIIKGPLCICTSKFQGERCDEKQECSDYCLNDSECHSLNDFEWMCKCKPGYSGKRCDLFGKCLEQCENGAKCRLDEKLGAVCDCPRGINGTKCDQIAVTSCSDIECTNGARCEMANAQEVRCLCPVGWNGLVCSLPDCHNYCLNGGICNIIDARPTCTCTNAWLGERCQFPRSILKSSKFTQQKLLTEVAIVVTPVMVAVTVIFGLLYLVIVKRTSVVNQFAHRQMVERLDENVDEFHNPAFMAGETDVASAFLVESTNFTNPLYDSAYNDTVITHCLNREHEDSVLLP</sequence>
<evidence type="ECO:0000256" key="11">
    <source>
        <dbReference type="ARBA" id="ARBA00023157"/>
    </source>
</evidence>
<feature type="disulfide bond" evidence="17">
    <location>
        <begin position="3745"/>
        <end position="3760"/>
    </location>
</feature>
<dbReference type="GO" id="GO:0006897">
    <property type="term" value="P:endocytosis"/>
    <property type="evidence" value="ECO:0007669"/>
    <property type="project" value="UniProtKB-KW"/>
</dbReference>
<evidence type="ECO:0000259" key="21">
    <source>
        <dbReference type="PROSITE" id="PS50026"/>
    </source>
</evidence>
<dbReference type="PRINTS" id="PR00261">
    <property type="entry name" value="LDLRECEPTOR"/>
</dbReference>
<dbReference type="InterPro" id="IPR002172">
    <property type="entry name" value="LDrepeatLR_classA_rpt"/>
</dbReference>
<dbReference type="PANTHER" id="PTHR22722:SF14">
    <property type="entry name" value="MEGALIN, ISOFORM A"/>
    <property type="match status" value="1"/>
</dbReference>
<evidence type="ECO:0000256" key="20">
    <source>
        <dbReference type="SAM" id="SignalP"/>
    </source>
</evidence>
<dbReference type="GO" id="GO:0005886">
    <property type="term" value="C:plasma membrane"/>
    <property type="evidence" value="ECO:0007669"/>
    <property type="project" value="TreeGrafter"/>
</dbReference>
<dbReference type="SMART" id="SM00135">
    <property type="entry name" value="LY"/>
    <property type="match status" value="32"/>
</dbReference>
<dbReference type="InterPro" id="IPR000152">
    <property type="entry name" value="EGF-type_Asp/Asn_hydroxyl_site"/>
</dbReference>
<evidence type="ECO:0000256" key="10">
    <source>
        <dbReference type="ARBA" id="ARBA00023136"/>
    </source>
</evidence>
<evidence type="ECO:0000256" key="13">
    <source>
        <dbReference type="ARBA" id="ARBA00023176"/>
    </source>
</evidence>
<dbReference type="PROSITE" id="PS50068">
    <property type="entry name" value="LDLRA_2"/>
    <property type="match status" value="30"/>
</dbReference>
<dbReference type="InterPro" id="IPR036055">
    <property type="entry name" value="LDL_receptor-like_sf"/>
</dbReference>
<accession>A0A158RBF1</accession>
<feature type="domain" description="EGF-like" evidence="21">
    <location>
        <begin position="4647"/>
        <end position="4683"/>
    </location>
</feature>
<evidence type="ECO:0000256" key="4">
    <source>
        <dbReference type="ARBA" id="ARBA00022583"/>
    </source>
</evidence>
<feature type="repeat" description="LDL-receptor class B" evidence="18">
    <location>
        <begin position="1476"/>
        <end position="1518"/>
    </location>
</feature>
<dbReference type="Gene3D" id="2.120.10.30">
    <property type="entry name" value="TolB, C-terminal domain"/>
    <property type="match status" value="8"/>
</dbReference>
<comment type="caution">
    <text evidence="16">Lacks conserved residue(s) required for the propagation of feature annotation.</text>
</comment>
<feature type="disulfide bond" evidence="17">
    <location>
        <begin position="1019"/>
        <end position="1037"/>
    </location>
</feature>
<feature type="disulfide bond" evidence="17">
    <location>
        <begin position="1101"/>
        <end position="1113"/>
    </location>
</feature>
<evidence type="ECO:0000256" key="14">
    <source>
        <dbReference type="ARBA" id="ARBA00023180"/>
    </source>
</evidence>
<feature type="disulfide bond" evidence="17">
    <location>
        <begin position="3790"/>
        <end position="3805"/>
    </location>
</feature>
<feature type="disulfide bond" evidence="16">
    <location>
        <begin position="4573"/>
        <end position="4583"/>
    </location>
</feature>
<feature type="disulfide bond" evidence="17">
    <location>
        <begin position="2951"/>
        <end position="2966"/>
    </location>
</feature>
<dbReference type="InterPro" id="IPR009030">
    <property type="entry name" value="Growth_fac_rcpt_cys_sf"/>
</dbReference>
<organism evidence="24">
    <name type="scientific">Thelazia callipaeda</name>
    <name type="common">Oriental eyeworm</name>
    <name type="synonym">Parasitic nematode</name>
    <dbReference type="NCBI Taxonomy" id="103827"/>
    <lineage>
        <taxon>Eukaryota</taxon>
        <taxon>Metazoa</taxon>
        <taxon>Ecdysozoa</taxon>
        <taxon>Nematoda</taxon>
        <taxon>Chromadorea</taxon>
        <taxon>Rhabditida</taxon>
        <taxon>Spirurina</taxon>
        <taxon>Spiruromorpha</taxon>
        <taxon>Thelazioidea</taxon>
        <taxon>Thelaziidae</taxon>
        <taxon>Thelazia</taxon>
    </lineage>
</organism>
<evidence type="ECO:0000256" key="5">
    <source>
        <dbReference type="ARBA" id="ARBA00022692"/>
    </source>
</evidence>
<dbReference type="SMART" id="SM00181">
    <property type="entry name" value="EGF"/>
    <property type="match status" value="29"/>
</dbReference>
<feature type="repeat" description="LDL-receptor class B" evidence="18">
    <location>
        <begin position="3409"/>
        <end position="3451"/>
    </location>
</feature>
<dbReference type="PROSITE" id="PS00010">
    <property type="entry name" value="ASX_HYDROXYL"/>
    <property type="match status" value="1"/>
</dbReference>
<feature type="disulfide bond" evidence="16">
    <location>
        <begin position="4462"/>
        <end position="4472"/>
    </location>
</feature>
<feature type="disulfide bond" evidence="16">
    <location>
        <begin position="4501"/>
        <end position="4511"/>
    </location>
</feature>
<keyword evidence="8" id="KW-0106">Calcium</keyword>
<evidence type="ECO:0000313" key="23">
    <source>
        <dbReference type="Proteomes" id="UP000276776"/>
    </source>
</evidence>
<evidence type="ECO:0000313" key="22">
    <source>
        <dbReference type="EMBL" id="VDN01460.1"/>
    </source>
</evidence>
<dbReference type="SUPFAM" id="SSF57424">
    <property type="entry name" value="LDL receptor-like module"/>
    <property type="match status" value="28"/>
</dbReference>
<feature type="disulfide bond" evidence="17">
    <location>
        <begin position="2912"/>
        <end position="2927"/>
    </location>
</feature>
<feature type="disulfide bond" evidence="16">
    <location>
        <begin position="4651"/>
        <end position="4661"/>
    </location>
</feature>
<comment type="similarity">
    <text evidence="2">Belongs to the LDLR family.</text>
</comment>
<dbReference type="OMA" id="MCDHDRD"/>
<keyword evidence="12" id="KW-0675">Receptor</keyword>
<feature type="disulfide bond" evidence="17">
    <location>
        <begin position="3829"/>
        <end position="3844"/>
    </location>
</feature>
<feature type="disulfide bond" evidence="17">
    <location>
        <begin position="3905"/>
        <end position="3917"/>
    </location>
</feature>
<keyword evidence="10 19" id="KW-0472">Membrane</keyword>
<feature type="chain" id="PRO_5043135946" evidence="20">
    <location>
        <begin position="27"/>
        <end position="4915"/>
    </location>
</feature>
<feature type="disulfide bond" evidence="16">
    <location>
        <begin position="4636"/>
        <end position="4645"/>
    </location>
</feature>
<feature type="disulfide bond" evidence="17">
    <location>
        <begin position="3945"/>
        <end position="3957"/>
    </location>
</feature>
<evidence type="ECO:0000256" key="17">
    <source>
        <dbReference type="PROSITE-ProRule" id="PRU00124"/>
    </source>
</evidence>
<feature type="disulfide bond" evidence="17">
    <location>
        <begin position="2801"/>
        <end position="2819"/>
    </location>
</feature>
<dbReference type="Proteomes" id="UP000276776">
    <property type="component" value="Unassembled WGS sequence"/>
</dbReference>
<feature type="disulfide bond" evidence="17">
    <location>
        <begin position="2777"/>
        <end position="2792"/>
    </location>
</feature>
<feature type="disulfide bond" evidence="17">
    <location>
        <begin position="3678"/>
        <end position="3690"/>
    </location>
</feature>
<reference evidence="22 23" key="2">
    <citation type="submission" date="2018-11" db="EMBL/GenBank/DDBJ databases">
        <authorList>
            <consortium name="Pathogen Informatics"/>
        </authorList>
    </citation>
    <scope>NUCLEOTIDE SEQUENCE [LARGE SCALE GENOMIC DNA]</scope>
</reference>